<dbReference type="Proteomes" id="UP000321405">
    <property type="component" value="Unassembled WGS sequence"/>
</dbReference>
<reference evidence="1 2" key="1">
    <citation type="submission" date="2019-07" db="EMBL/GenBank/DDBJ databases">
        <title>Whole genome shotgun sequence of Swaminathania salitolerans NBRC 104436.</title>
        <authorList>
            <person name="Hosoyama A."/>
            <person name="Uohara A."/>
            <person name="Ohji S."/>
            <person name="Ichikawa N."/>
        </authorList>
    </citation>
    <scope>NUCLEOTIDE SEQUENCE [LARGE SCALE GENOMIC DNA]</scope>
    <source>
        <strain evidence="1 2">NBRC 104436</strain>
    </source>
</reference>
<proteinExistence type="predicted"/>
<name>A0A511BPJ2_9PROT</name>
<organism evidence="1 2">
    <name type="scientific">Swaminathania salitolerans</name>
    <dbReference type="NCBI Taxonomy" id="182838"/>
    <lineage>
        <taxon>Bacteria</taxon>
        <taxon>Pseudomonadati</taxon>
        <taxon>Pseudomonadota</taxon>
        <taxon>Alphaproteobacteria</taxon>
        <taxon>Acetobacterales</taxon>
        <taxon>Acetobacteraceae</taxon>
        <taxon>Swaminathania</taxon>
    </lineage>
</organism>
<evidence type="ECO:0000313" key="2">
    <source>
        <dbReference type="Proteomes" id="UP000321405"/>
    </source>
</evidence>
<comment type="caution">
    <text evidence="1">The sequence shown here is derived from an EMBL/GenBank/DDBJ whole genome shotgun (WGS) entry which is preliminary data.</text>
</comment>
<evidence type="ECO:0000313" key="1">
    <source>
        <dbReference type="EMBL" id="GEL02002.1"/>
    </source>
</evidence>
<gene>
    <name evidence="1" type="ORF">SSA02_11650</name>
</gene>
<keyword evidence="2" id="KW-1185">Reference proteome</keyword>
<protein>
    <submittedName>
        <fullName evidence="1">Uncharacterized protein</fullName>
    </submittedName>
</protein>
<accession>A0A511BPJ2</accession>
<sequence>MKTTWHDHDTSLTVRKNEYITLGGSSQLGSANDIGTMIISPDKELAGIGLLLNNEDRTDQVIPLNHVTSNFVFIFNFRDEPVNHQITINEMQAILDLINDNSSGFYYFRNEYFIKSSFD</sequence>
<dbReference type="AlphaFoldDB" id="A0A511BPJ2"/>
<dbReference type="EMBL" id="BJVC01000002">
    <property type="protein sequence ID" value="GEL02002.1"/>
    <property type="molecule type" value="Genomic_DNA"/>
</dbReference>